<dbReference type="SUPFAM" id="SSF53474">
    <property type="entry name" value="alpha/beta-Hydrolases"/>
    <property type="match status" value="1"/>
</dbReference>
<dbReference type="AlphaFoldDB" id="A0A327KGL9"/>
<dbReference type="InterPro" id="IPR001242">
    <property type="entry name" value="Condensation_dom"/>
</dbReference>
<evidence type="ECO:0000259" key="1">
    <source>
        <dbReference type="PROSITE" id="PS50075"/>
    </source>
</evidence>
<dbReference type="InterPro" id="IPR009081">
    <property type="entry name" value="PP-bd_ACP"/>
</dbReference>
<dbReference type="Gene3D" id="1.10.1200.10">
    <property type="entry name" value="ACP-like"/>
    <property type="match status" value="1"/>
</dbReference>
<dbReference type="Pfam" id="PF00975">
    <property type="entry name" value="Thioesterase"/>
    <property type="match status" value="1"/>
</dbReference>
<dbReference type="InterPro" id="IPR020802">
    <property type="entry name" value="TesA-like"/>
</dbReference>
<evidence type="ECO:0000313" key="2">
    <source>
        <dbReference type="EMBL" id="RAI37557.1"/>
    </source>
</evidence>
<dbReference type="PANTHER" id="PTHR45398">
    <property type="match status" value="1"/>
</dbReference>
<dbReference type="Pfam" id="PF00668">
    <property type="entry name" value="Condensation"/>
    <property type="match status" value="1"/>
</dbReference>
<dbReference type="InterPro" id="IPR036736">
    <property type="entry name" value="ACP-like_sf"/>
</dbReference>
<dbReference type="SUPFAM" id="SSF47336">
    <property type="entry name" value="ACP-like"/>
    <property type="match status" value="1"/>
</dbReference>
<sequence>MLRQSGAGRLGRASVAVPSVAAIADAAVGLAVLPAVPQDRAIRLHHPPTFSPSVRAALTARLVGGRLELRWIGASPDRDPDHVLAGIGDAVRAIGDWAKGRAAPLFTPRDFPLAGLDATALDRVVGDDPDVEDIYPLSPMQDAMLLHSLSRQGSPVNFEQSCTRFVGSLDVQALRKAWTLVFDRHPVLRSVFRWRGLARPLQVVRRARRQPVDVETWPVFDSERLALRMADDRVAGFDLETGPLARLILIRVGEAESYLIASFHHVLVDGWCLVQLEREARTAYEAFRRGVNPALEPVAPFRDFIAWSARADRQAARRHFAALLAGAPVQAALHGRGDGGRFVTVRRRLSPPASKALADLSRRRGITIAALAHLAWGLWTAARRGCRDTVFCTTVSGRPPQVPGVEQMVGLFINNLPVRIRFDESSVVADLAAEMQRQIAALQEHAQISLIEVGDAARLSERADALFDTLLVVETTPSGVAAWSGASGLRVETVHNALKTAYSLTGVIVPGEHTGISLVLPDPDGAAEATGEAMIDDFSAVLAALAGGVDGPVADLNLPAAQPLSPAVVPSAVAFRSGPPGRSPHGAIEPVVLDILSAIARRPLGVDDDVLNAGLTSLGLATAAVRLAERLNRPLPVSLLIEHRTVAALARALSRDQVWDAVVPLTAGSGEPFVCVHPIAGDVSAFLDLARAMPADLPFWALQAPGLEQGQAPIGRVEELAAANLAALARRELPTPRFLGGYSFGGIVTYEMARQLAARGEAPERVVIIDAPAPVGTVSVLSDDPDRAQAEWLVRMATVRARHHGVAVDLTVETLLRLDTDGRFVLARDRMLAAGLLSSEADVAWLRRAYAASRALYDGFLDYVPTPDTARDLPLCLLRAATVREGDLGEAEARLLSEPDMGWSRLVDREIGVTTIPGDHVSMLVGDAAAAAAAAITGFLGSSRSACG</sequence>
<dbReference type="EMBL" id="NPEX01000436">
    <property type="protein sequence ID" value="RAI37557.1"/>
    <property type="molecule type" value="Genomic_DNA"/>
</dbReference>
<dbReference type="GO" id="GO:0003824">
    <property type="term" value="F:catalytic activity"/>
    <property type="evidence" value="ECO:0007669"/>
    <property type="project" value="InterPro"/>
</dbReference>
<dbReference type="Pfam" id="PF00550">
    <property type="entry name" value="PP-binding"/>
    <property type="match status" value="1"/>
</dbReference>
<dbReference type="InterPro" id="IPR001031">
    <property type="entry name" value="Thioesterase"/>
</dbReference>
<dbReference type="InterPro" id="IPR023213">
    <property type="entry name" value="CAT-like_dom_sf"/>
</dbReference>
<dbReference type="SMART" id="SM00824">
    <property type="entry name" value="PKS_TE"/>
    <property type="match status" value="1"/>
</dbReference>
<protein>
    <recommendedName>
        <fullName evidence="1">Carrier domain-containing protein</fullName>
    </recommendedName>
</protein>
<dbReference type="Gene3D" id="3.30.559.10">
    <property type="entry name" value="Chloramphenicol acetyltransferase-like domain"/>
    <property type="match status" value="1"/>
</dbReference>
<accession>A0A327KGL9</accession>
<comment type="caution">
    <text evidence="2">The sequence shown here is derived from an EMBL/GenBank/DDBJ whole genome shotgun (WGS) entry which is preliminary data.</text>
</comment>
<dbReference type="Gene3D" id="3.40.50.1820">
    <property type="entry name" value="alpha/beta hydrolase"/>
    <property type="match status" value="1"/>
</dbReference>
<dbReference type="Proteomes" id="UP000249130">
    <property type="component" value="Unassembled WGS sequence"/>
</dbReference>
<evidence type="ECO:0000313" key="3">
    <source>
        <dbReference type="Proteomes" id="UP000249130"/>
    </source>
</evidence>
<name>A0A327KGL9_9BRAD</name>
<dbReference type="Gene3D" id="3.30.559.30">
    <property type="entry name" value="Nonribosomal peptide synthetase, condensation domain"/>
    <property type="match status" value="1"/>
</dbReference>
<reference evidence="2 3" key="1">
    <citation type="submission" date="2017-07" db="EMBL/GenBank/DDBJ databases">
        <title>Draft Genome Sequences of Select Purple Nonsulfur Bacteria.</title>
        <authorList>
            <person name="Lasarre B."/>
            <person name="Mckinlay J.B."/>
        </authorList>
    </citation>
    <scope>NUCLEOTIDE SEQUENCE [LARGE SCALE GENOMIC DNA]</scope>
    <source>
        <strain evidence="2 3">DSM 5909</strain>
    </source>
</reference>
<dbReference type="PANTHER" id="PTHR45398:SF1">
    <property type="entry name" value="ENZYME, PUTATIVE (JCVI)-RELATED"/>
    <property type="match status" value="1"/>
</dbReference>
<dbReference type="InterPro" id="IPR029058">
    <property type="entry name" value="AB_hydrolase_fold"/>
</dbReference>
<gene>
    <name evidence="2" type="ORF">CH341_29450</name>
</gene>
<proteinExistence type="predicted"/>
<keyword evidence="3" id="KW-1185">Reference proteome</keyword>
<feature type="domain" description="Carrier" evidence="1">
    <location>
        <begin position="583"/>
        <end position="657"/>
    </location>
</feature>
<organism evidence="2 3">
    <name type="scientific">Rhodoplanes roseus</name>
    <dbReference type="NCBI Taxonomy" id="29409"/>
    <lineage>
        <taxon>Bacteria</taxon>
        <taxon>Pseudomonadati</taxon>
        <taxon>Pseudomonadota</taxon>
        <taxon>Alphaproteobacteria</taxon>
        <taxon>Hyphomicrobiales</taxon>
        <taxon>Nitrobacteraceae</taxon>
        <taxon>Rhodoplanes</taxon>
    </lineage>
</organism>
<dbReference type="PROSITE" id="PS50075">
    <property type="entry name" value="CARRIER"/>
    <property type="match status" value="1"/>
</dbReference>
<dbReference type="SUPFAM" id="SSF52777">
    <property type="entry name" value="CoA-dependent acyltransferases"/>
    <property type="match status" value="2"/>
</dbReference>